<dbReference type="EMBL" id="JAGPUO010000030">
    <property type="protein sequence ID" value="KAG5655365.1"/>
    <property type="molecule type" value="Genomic_DNA"/>
</dbReference>
<feature type="domain" description="Beta-mannosidase-like galactose-binding" evidence="13">
    <location>
        <begin position="14"/>
        <end position="185"/>
    </location>
</feature>
<dbReference type="Gene3D" id="2.60.120.260">
    <property type="entry name" value="Galactose-binding domain-like"/>
    <property type="match status" value="1"/>
</dbReference>
<dbReference type="GO" id="GO:0006516">
    <property type="term" value="P:glycoprotein catabolic process"/>
    <property type="evidence" value="ECO:0007669"/>
    <property type="project" value="TreeGrafter"/>
</dbReference>
<evidence type="ECO:0000256" key="3">
    <source>
        <dbReference type="ARBA" id="ARBA00012754"/>
    </source>
</evidence>
<reference evidence="14" key="1">
    <citation type="submission" date="2021-04" db="EMBL/GenBank/DDBJ databases">
        <title>Draft genome of Fusarium avenaceum strain F156N33, isolated from an atmospheric sample in Virginia.</title>
        <authorList>
            <person name="Yang S."/>
            <person name="Vinatzer B.A."/>
            <person name="Coleman J."/>
        </authorList>
    </citation>
    <scope>NUCLEOTIDE SEQUENCE</scope>
    <source>
        <strain evidence="14">F156N33</strain>
    </source>
</reference>
<dbReference type="InterPro" id="IPR008979">
    <property type="entry name" value="Galactose-bd-like_sf"/>
</dbReference>
<evidence type="ECO:0000313" key="14">
    <source>
        <dbReference type="EMBL" id="KAG5655365.1"/>
    </source>
</evidence>
<comment type="similarity">
    <text evidence="8">Belongs to the glycosyl hydrolase 2 family. Beta-mannosidase B subfamily.</text>
</comment>
<keyword evidence="7" id="KW-0624">Polysaccharide degradation</keyword>
<dbReference type="FunFam" id="3.20.20.80:FF:000050">
    <property type="entry name" value="Beta-mannosidase B"/>
    <property type="match status" value="1"/>
</dbReference>
<evidence type="ECO:0000256" key="8">
    <source>
        <dbReference type="ARBA" id="ARBA00038429"/>
    </source>
</evidence>
<dbReference type="InterPro" id="IPR006102">
    <property type="entry name" value="Ig-like_GH2"/>
</dbReference>
<evidence type="ECO:0000256" key="7">
    <source>
        <dbReference type="ARBA" id="ARBA00023326"/>
    </source>
</evidence>
<dbReference type="Pfam" id="PF17786">
    <property type="entry name" value="Mannosidase_ig"/>
    <property type="match status" value="1"/>
</dbReference>
<evidence type="ECO:0000256" key="5">
    <source>
        <dbReference type="ARBA" id="ARBA00023277"/>
    </source>
</evidence>
<comment type="pathway">
    <text evidence="2">Glycan metabolism; N-glycan degradation.</text>
</comment>
<protein>
    <recommendedName>
        <fullName evidence="9">Beta-mannosidase B</fullName>
        <ecNumber evidence="3">3.2.1.25</ecNumber>
    </recommendedName>
    <alternativeName>
        <fullName evidence="10">Mannanase B</fullName>
    </alternativeName>
</protein>
<evidence type="ECO:0000256" key="1">
    <source>
        <dbReference type="ARBA" id="ARBA00000829"/>
    </source>
</evidence>
<evidence type="ECO:0000256" key="2">
    <source>
        <dbReference type="ARBA" id="ARBA00004740"/>
    </source>
</evidence>
<keyword evidence="15" id="KW-1185">Reference proteome</keyword>
<comment type="catalytic activity">
    <reaction evidence="1">
        <text>Hydrolysis of terminal, non-reducing beta-D-mannose residues in beta-D-mannosides.</text>
        <dbReference type="EC" id="3.2.1.25"/>
    </reaction>
</comment>
<dbReference type="Pfam" id="PF22666">
    <property type="entry name" value="Glyco_hydro_2_N2"/>
    <property type="match status" value="1"/>
</dbReference>
<dbReference type="AlphaFoldDB" id="A0A9P7KNZ0"/>
<dbReference type="GO" id="GO:0004567">
    <property type="term" value="F:beta-mannosidase activity"/>
    <property type="evidence" value="ECO:0007669"/>
    <property type="project" value="UniProtKB-EC"/>
</dbReference>
<keyword evidence="6" id="KW-0326">Glycosidase</keyword>
<evidence type="ECO:0000259" key="11">
    <source>
        <dbReference type="Pfam" id="PF00703"/>
    </source>
</evidence>
<proteinExistence type="inferred from homology"/>
<dbReference type="Proteomes" id="UP000782241">
    <property type="component" value="Unassembled WGS sequence"/>
</dbReference>
<dbReference type="InterPro" id="IPR017853">
    <property type="entry name" value="GH"/>
</dbReference>
<dbReference type="InterPro" id="IPR013783">
    <property type="entry name" value="Ig-like_fold"/>
</dbReference>
<gene>
    <name evidence="14" type="ORF">KAF25_006868</name>
</gene>
<dbReference type="SUPFAM" id="SSF51445">
    <property type="entry name" value="(Trans)glycosidases"/>
    <property type="match status" value="1"/>
</dbReference>
<sequence>MPVKAQQTLLEKGWSFKKTTDDHDAWKPVARVPTVAHIDLLDNGLIPDPFLDMNELDVEWVGETAWTYRTTFDTPSTDGASVYLIFDGLDTFAQVKLNDAVILESNNMFLSHRVNISDHLKNEGSNTLTINFDSALLRGRELQKDYPNHRWELFNGEAGRLVVRKAQYHWGWDWGPMLNTAGPWRPVRLEVSSAHIENVLVKYAVSPDLKKIDGTIEADVDGSFDKATVSINLQEDVIYTKTIERSSKDQFSFPFTIDNPKLWYPAGYGLQSQYNVTVSIFQDGQELDKTTKKTGFRRNELVQQDDSHGKSFFFRINNIDIFCGGSCWIPADNFLPRITAGKYRDWLKLMIEGNQIMTRVWGGGIYEEDVFYDCCDELGILVWQDFMFGCGNYPAGPSMIKSVREEAVQNVNRLHHHPSIIIYAGNNEDYQVQEQAGLEYNPEDKDPDSWLKSNFPARYYYEYLLPEVVSGLSPGTVYWPGSPFSGGKDTTDKTTGDLHQWNGNDPIFSSDSSSFNISLVWHGTQEKYQVFDRLGGRFNSEFGMEAFPALSTINYCITDKSERFPQSQTMDFHNKADGHERRIATYVVENFRPLPDLESHLYITQLCQSEAMNYAYRSWRRQWGDDRRCGGVLVWQMNDCWPAISWSIVDYFLTKKPAYYAIRRTLKPIAAGIQREHHDWSVVHARPAKTSAFSVWITSNHQQEITVTVEIRFVSIKTGEDIRDKVVKKDMVLVPNGTTDVLTGQIDNTKDVPHVISVSVLKAGLCVSRDVDWPQPLKYLDFSDRGVAIKVTPGEYRITAKRPTKGLVFEELGGVSLDDNCIDIIPGEDVIVKATGSGVSLENLKYRYLGM</sequence>
<dbReference type="PANTHER" id="PTHR43730:SF1">
    <property type="entry name" value="BETA-MANNOSIDASE"/>
    <property type="match status" value="1"/>
</dbReference>
<dbReference type="SUPFAM" id="SSF49785">
    <property type="entry name" value="Galactose-binding domain-like"/>
    <property type="match status" value="1"/>
</dbReference>
<keyword evidence="4" id="KW-0378">Hydrolase</keyword>
<comment type="caution">
    <text evidence="14">The sequence shown here is derived from an EMBL/GenBank/DDBJ whole genome shotgun (WGS) entry which is preliminary data.</text>
</comment>
<feature type="domain" description="Mannosidase Ig/CBM-like" evidence="12">
    <location>
        <begin position="693"/>
        <end position="779"/>
    </location>
</feature>
<evidence type="ECO:0000256" key="10">
    <source>
        <dbReference type="ARBA" id="ARBA00041614"/>
    </source>
</evidence>
<dbReference type="Gene3D" id="2.60.40.10">
    <property type="entry name" value="Immunoglobulins"/>
    <property type="match status" value="1"/>
</dbReference>
<dbReference type="PANTHER" id="PTHR43730">
    <property type="entry name" value="BETA-MANNOSIDASE"/>
    <property type="match status" value="1"/>
</dbReference>
<dbReference type="InterPro" id="IPR036156">
    <property type="entry name" value="Beta-gal/glucu_dom_sf"/>
</dbReference>
<dbReference type="InterPro" id="IPR054593">
    <property type="entry name" value="Beta-mannosidase-like_N2"/>
</dbReference>
<dbReference type="Gene3D" id="3.20.20.80">
    <property type="entry name" value="Glycosidases"/>
    <property type="match status" value="1"/>
</dbReference>
<dbReference type="Pfam" id="PF00703">
    <property type="entry name" value="Glyco_hydro_2"/>
    <property type="match status" value="1"/>
</dbReference>
<dbReference type="EC" id="3.2.1.25" evidence="3"/>
<evidence type="ECO:0000256" key="9">
    <source>
        <dbReference type="ARBA" id="ARBA00041069"/>
    </source>
</evidence>
<dbReference type="InterPro" id="IPR050887">
    <property type="entry name" value="Beta-mannosidase_GH2"/>
</dbReference>
<dbReference type="InterPro" id="IPR041447">
    <property type="entry name" value="Mannosidase_ig"/>
</dbReference>
<name>A0A9P7KNZ0_9HYPO</name>
<organism evidence="14 15">
    <name type="scientific">Fusarium avenaceum</name>
    <dbReference type="NCBI Taxonomy" id="40199"/>
    <lineage>
        <taxon>Eukaryota</taxon>
        <taxon>Fungi</taxon>
        <taxon>Dikarya</taxon>
        <taxon>Ascomycota</taxon>
        <taxon>Pezizomycotina</taxon>
        <taxon>Sordariomycetes</taxon>
        <taxon>Hypocreomycetidae</taxon>
        <taxon>Hypocreales</taxon>
        <taxon>Nectriaceae</taxon>
        <taxon>Fusarium</taxon>
        <taxon>Fusarium tricinctum species complex</taxon>
    </lineage>
</organism>
<evidence type="ECO:0000259" key="12">
    <source>
        <dbReference type="Pfam" id="PF17786"/>
    </source>
</evidence>
<evidence type="ECO:0000256" key="4">
    <source>
        <dbReference type="ARBA" id="ARBA00022801"/>
    </source>
</evidence>
<evidence type="ECO:0000259" key="13">
    <source>
        <dbReference type="Pfam" id="PF22666"/>
    </source>
</evidence>
<dbReference type="GO" id="GO:0000272">
    <property type="term" value="P:polysaccharide catabolic process"/>
    <property type="evidence" value="ECO:0007669"/>
    <property type="project" value="UniProtKB-KW"/>
</dbReference>
<accession>A0A9P7KNZ0</accession>
<evidence type="ECO:0000313" key="15">
    <source>
        <dbReference type="Proteomes" id="UP000782241"/>
    </source>
</evidence>
<dbReference type="SUPFAM" id="SSF49303">
    <property type="entry name" value="beta-Galactosidase/glucuronidase domain"/>
    <property type="match status" value="1"/>
</dbReference>
<evidence type="ECO:0000256" key="6">
    <source>
        <dbReference type="ARBA" id="ARBA00023295"/>
    </source>
</evidence>
<dbReference type="FunFam" id="2.60.120.260:FF:000118">
    <property type="entry name" value="Beta-mannosidase B"/>
    <property type="match status" value="1"/>
</dbReference>
<keyword evidence="5" id="KW-0119">Carbohydrate metabolism</keyword>
<feature type="domain" description="Glycoside hydrolase family 2 immunoglobulin-like beta-sandwich" evidence="11">
    <location>
        <begin position="194"/>
        <end position="297"/>
    </location>
</feature>